<dbReference type="AlphaFoldDB" id="A0A8W8MXB5"/>
<keyword evidence="5" id="KW-1185">Reference proteome</keyword>
<dbReference type="InterPro" id="IPR011992">
    <property type="entry name" value="EF-hand-dom_pair"/>
</dbReference>
<evidence type="ECO:0000259" key="3">
    <source>
        <dbReference type="PROSITE" id="PS50222"/>
    </source>
</evidence>
<accession>A0A8W8MXB5</accession>
<keyword evidence="1" id="KW-0106">Calcium</keyword>
<keyword evidence="2" id="KW-0732">Signal</keyword>
<dbReference type="SUPFAM" id="SSF47473">
    <property type="entry name" value="EF-hand"/>
    <property type="match status" value="1"/>
</dbReference>
<evidence type="ECO:0000313" key="5">
    <source>
        <dbReference type="Proteomes" id="UP000005408"/>
    </source>
</evidence>
<dbReference type="EnsemblMetazoa" id="G35479.1">
    <property type="protein sequence ID" value="G35479.1:cds"/>
    <property type="gene ID" value="G35479"/>
</dbReference>
<dbReference type="Proteomes" id="UP000005408">
    <property type="component" value="Unassembled WGS sequence"/>
</dbReference>
<evidence type="ECO:0000313" key="4">
    <source>
        <dbReference type="EnsemblMetazoa" id="G35479.1:cds"/>
    </source>
</evidence>
<name>A0A8W8MXB5_MAGGI</name>
<dbReference type="GO" id="GO:0005509">
    <property type="term" value="F:calcium ion binding"/>
    <property type="evidence" value="ECO:0007669"/>
    <property type="project" value="InterPro"/>
</dbReference>
<dbReference type="InterPro" id="IPR002048">
    <property type="entry name" value="EF_hand_dom"/>
</dbReference>
<dbReference type="Gene3D" id="1.10.238.10">
    <property type="entry name" value="EF-hand"/>
    <property type="match status" value="1"/>
</dbReference>
<proteinExistence type="predicted"/>
<feature type="domain" description="EF-hand" evidence="3">
    <location>
        <begin position="56"/>
        <end position="91"/>
    </location>
</feature>
<dbReference type="PROSITE" id="PS00018">
    <property type="entry name" value="EF_HAND_1"/>
    <property type="match status" value="1"/>
</dbReference>
<dbReference type="InterPro" id="IPR018247">
    <property type="entry name" value="EF_Hand_1_Ca_BS"/>
</dbReference>
<sequence length="112" mass="12611">MLAILVFVVSYVVYGIDGESLQMENGAPLPCRFDAYDLNGNKAISVEEFLSATKGFTKMDRKILFERLDRNGDKVIGVGEFKYVPRSILKAGILNHCLRYRNNGCWGICWGI</sequence>
<protein>
    <recommendedName>
        <fullName evidence="3">EF-hand domain-containing protein</fullName>
    </recommendedName>
</protein>
<reference evidence="4" key="1">
    <citation type="submission" date="2022-08" db="UniProtKB">
        <authorList>
            <consortium name="EnsemblMetazoa"/>
        </authorList>
    </citation>
    <scope>IDENTIFICATION</scope>
    <source>
        <strain evidence="4">05x7-T-G4-1.051#20</strain>
    </source>
</reference>
<evidence type="ECO:0000256" key="2">
    <source>
        <dbReference type="SAM" id="SignalP"/>
    </source>
</evidence>
<dbReference type="PROSITE" id="PS50222">
    <property type="entry name" value="EF_HAND_2"/>
    <property type="match status" value="1"/>
</dbReference>
<feature type="signal peptide" evidence="2">
    <location>
        <begin position="1"/>
        <end position="18"/>
    </location>
</feature>
<evidence type="ECO:0000256" key="1">
    <source>
        <dbReference type="ARBA" id="ARBA00022837"/>
    </source>
</evidence>
<feature type="chain" id="PRO_5036494648" description="EF-hand domain-containing protein" evidence="2">
    <location>
        <begin position="19"/>
        <end position="112"/>
    </location>
</feature>
<organism evidence="4 5">
    <name type="scientific">Magallana gigas</name>
    <name type="common">Pacific oyster</name>
    <name type="synonym">Crassostrea gigas</name>
    <dbReference type="NCBI Taxonomy" id="29159"/>
    <lineage>
        <taxon>Eukaryota</taxon>
        <taxon>Metazoa</taxon>
        <taxon>Spiralia</taxon>
        <taxon>Lophotrochozoa</taxon>
        <taxon>Mollusca</taxon>
        <taxon>Bivalvia</taxon>
        <taxon>Autobranchia</taxon>
        <taxon>Pteriomorphia</taxon>
        <taxon>Ostreida</taxon>
        <taxon>Ostreoidea</taxon>
        <taxon>Ostreidae</taxon>
        <taxon>Magallana</taxon>
    </lineage>
</organism>
<dbReference type="Pfam" id="PF13499">
    <property type="entry name" value="EF-hand_7"/>
    <property type="match status" value="1"/>
</dbReference>